<evidence type="ECO:0000256" key="1">
    <source>
        <dbReference type="SAM" id="SignalP"/>
    </source>
</evidence>
<evidence type="ECO:0000313" key="3">
    <source>
        <dbReference type="Proteomes" id="UP000069241"/>
    </source>
</evidence>
<dbReference type="RefSeq" id="WP_008686000.1">
    <property type="nucleotide sequence ID" value="NZ_CP014229.1"/>
</dbReference>
<evidence type="ECO:0000313" key="2">
    <source>
        <dbReference type="EMBL" id="AMD89216.1"/>
    </source>
</evidence>
<reference evidence="3" key="1">
    <citation type="submission" date="2016-02" db="EMBL/GenBank/DDBJ databases">
        <authorList>
            <person name="Holder M.E."/>
            <person name="Ajami N.J."/>
            <person name="Petrosino J.F."/>
        </authorList>
    </citation>
    <scope>NUCLEOTIDE SEQUENCE [LARGE SCALE GENOMIC DNA]</scope>
    <source>
        <strain evidence="3">CCUG 45958</strain>
    </source>
</reference>
<keyword evidence="1" id="KW-0732">Signal</keyword>
<dbReference type="STRING" id="44742.AXF13_03295"/>
<dbReference type="KEGG" id="dfi:AXF13_03295"/>
<feature type="chain" id="PRO_5007067429" evidence="1">
    <location>
        <begin position="23"/>
        <end position="92"/>
    </location>
</feature>
<name>A0A0X8JID0_9BACT</name>
<protein>
    <submittedName>
        <fullName evidence="2">Uncharacterized protein</fullName>
    </submittedName>
</protein>
<dbReference type="Pfam" id="PF17268">
    <property type="entry name" value="DUF5334"/>
    <property type="match status" value="1"/>
</dbReference>
<dbReference type="AlphaFoldDB" id="A0A0X8JID0"/>
<dbReference type="Proteomes" id="UP000069241">
    <property type="component" value="Chromosome"/>
</dbReference>
<keyword evidence="3" id="KW-1185">Reference proteome</keyword>
<accession>A0A0X8JID0</accession>
<dbReference type="InterPro" id="IPR035160">
    <property type="entry name" value="DUF5334"/>
</dbReference>
<gene>
    <name evidence="2" type="ORF">AXF13_03295</name>
</gene>
<organism evidence="2 3">
    <name type="scientific">Desulfovibrio fairfieldensis</name>
    <dbReference type="NCBI Taxonomy" id="44742"/>
    <lineage>
        <taxon>Bacteria</taxon>
        <taxon>Pseudomonadati</taxon>
        <taxon>Thermodesulfobacteriota</taxon>
        <taxon>Desulfovibrionia</taxon>
        <taxon>Desulfovibrionales</taxon>
        <taxon>Desulfovibrionaceae</taxon>
        <taxon>Desulfovibrio</taxon>
    </lineage>
</organism>
<proteinExistence type="predicted"/>
<sequence length="92" mass="10126">MKHLLLWAAIAGCLVVPLTVLAWDGFDAATTDLVEITPDRLPSQGDTVDVRNYDTDTSQTCLVETVTRNARTVEVVVRTPKGLKRTLVMEGR</sequence>
<dbReference type="EMBL" id="CP014229">
    <property type="protein sequence ID" value="AMD89216.1"/>
    <property type="molecule type" value="Genomic_DNA"/>
</dbReference>
<feature type="signal peptide" evidence="1">
    <location>
        <begin position="1"/>
        <end position="22"/>
    </location>
</feature>